<evidence type="ECO:0000313" key="2">
    <source>
        <dbReference type="Proteomes" id="UP001140949"/>
    </source>
</evidence>
<gene>
    <name evidence="1" type="ORF">M6B38_139360</name>
</gene>
<reference evidence="1" key="1">
    <citation type="journal article" date="2023" name="GigaByte">
        <title>Genome assembly of the bearded iris, Iris pallida Lam.</title>
        <authorList>
            <person name="Bruccoleri R.E."/>
            <person name="Oakeley E.J."/>
            <person name="Faust A.M.E."/>
            <person name="Altorfer M."/>
            <person name="Dessus-Babus S."/>
            <person name="Burckhardt D."/>
            <person name="Oertli M."/>
            <person name="Naumann U."/>
            <person name="Petersen F."/>
            <person name="Wong J."/>
        </authorList>
    </citation>
    <scope>NUCLEOTIDE SEQUENCE</scope>
    <source>
        <strain evidence="1">GSM-AAB239-AS_SAM_17_03QT</strain>
    </source>
</reference>
<reference evidence="1" key="2">
    <citation type="submission" date="2023-04" db="EMBL/GenBank/DDBJ databases">
        <authorList>
            <person name="Bruccoleri R.E."/>
            <person name="Oakeley E.J."/>
            <person name="Faust A.-M."/>
            <person name="Dessus-Babus S."/>
            <person name="Altorfer M."/>
            <person name="Burckhardt D."/>
            <person name="Oertli M."/>
            <person name="Naumann U."/>
            <person name="Petersen F."/>
            <person name="Wong J."/>
        </authorList>
    </citation>
    <scope>NUCLEOTIDE SEQUENCE</scope>
    <source>
        <strain evidence="1">GSM-AAB239-AS_SAM_17_03QT</strain>
        <tissue evidence="1">Leaf</tissue>
    </source>
</reference>
<keyword evidence="2" id="KW-1185">Reference proteome</keyword>
<dbReference type="Proteomes" id="UP001140949">
    <property type="component" value="Unassembled WGS sequence"/>
</dbReference>
<accession>A0AAX6FDL3</accession>
<comment type="caution">
    <text evidence="1">The sequence shown here is derived from an EMBL/GenBank/DDBJ whole genome shotgun (WGS) entry which is preliminary data.</text>
</comment>
<sequence>MDARLEAVADGGGAAAPGEDGDRIWWSSGQARGAKVILRRGSTGHDGVKIKVKVRNKCVRVLWTQWVRTQFVYQCVLWQGHRQETGQCQEMNRCIVTCPCPRGRIGTQGMGGNGSGRIGHEKNVNVAAIEINEIWWTCRHGTQT</sequence>
<evidence type="ECO:0000313" key="1">
    <source>
        <dbReference type="EMBL" id="KAJ6814091.1"/>
    </source>
</evidence>
<dbReference type="EMBL" id="JANAVB010029819">
    <property type="protein sequence ID" value="KAJ6814091.1"/>
    <property type="molecule type" value="Genomic_DNA"/>
</dbReference>
<protein>
    <submittedName>
        <fullName evidence="1">Uncharacterized protein</fullName>
    </submittedName>
</protein>
<proteinExistence type="predicted"/>
<organism evidence="1 2">
    <name type="scientific">Iris pallida</name>
    <name type="common">Sweet iris</name>
    <dbReference type="NCBI Taxonomy" id="29817"/>
    <lineage>
        <taxon>Eukaryota</taxon>
        <taxon>Viridiplantae</taxon>
        <taxon>Streptophyta</taxon>
        <taxon>Embryophyta</taxon>
        <taxon>Tracheophyta</taxon>
        <taxon>Spermatophyta</taxon>
        <taxon>Magnoliopsida</taxon>
        <taxon>Liliopsida</taxon>
        <taxon>Asparagales</taxon>
        <taxon>Iridaceae</taxon>
        <taxon>Iridoideae</taxon>
        <taxon>Irideae</taxon>
        <taxon>Iris</taxon>
    </lineage>
</organism>
<name>A0AAX6FDL3_IRIPA</name>
<dbReference type="AlphaFoldDB" id="A0AAX6FDL3"/>